<dbReference type="OrthoDB" id="1933717at2759"/>
<evidence type="ECO:0000256" key="1">
    <source>
        <dbReference type="ARBA" id="ARBA00006484"/>
    </source>
</evidence>
<dbReference type="PANTHER" id="PTHR42760">
    <property type="entry name" value="SHORT-CHAIN DEHYDROGENASES/REDUCTASES FAMILY MEMBER"/>
    <property type="match status" value="1"/>
</dbReference>
<name>A0A1L7WLG5_9HELO</name>
<dbReference type="InterPro" id="IPR036291">
    <property type="entry name" value="NAD(P)-bd_dom_sf"/>
</dbReference>
<sequence>MSTTQIRPDSVRAVYDTIDPLKSLKGSAKGKVVLITGAGRGIGQAMAKAFAQASAQALIVTALEDLELQETKDLVQSINPEIRVFSRALDVRDGLAVKKFVEDATKWSEGRIDVLCCNAGISPPLEPIAEGNPDRWWMAMEVNTKGSYLFCRYALPIMQKQKSGHVIITASRAAVLGEKKMSSYQLSKLAVTRLAECVHKENHYRGIKCFAIHPGGIVTRLLTDIETKETEPWAKEAAKLIRPTLQEDISLPGNSCVFLASGQVDFLSGRYVDTTIGFDNILKEKQAIIDHDLFKIGISSNWHPEGGLSNF</sequence>
<keyword evidence="2" id="KW-0560">Oxidoreductase</keyword>
<gene>
    <name evidence="3" type="ORF">PAC_03499</name>
</gene>
<dbReference type="Proteomes" id="UP000184330">
    <property type="component" value="Unassembled WGS sequence"/>
</dbReference>
<evidence type="ECO:0008006" key="5">
    <source>
        <dbReference type="Google" id="ProtNLM"/>
    </source>
</evidence>
<dbReference type="STRING" id="576137.A0A1L7WLG5"/>
<protein>
    <recommendedName>
        <fullName evidence="5">NAD(P)-binding protein</fullName>
    </recommendedName>
</protein>
<dbReference type="Gene3D" id="3.40.50.720">
    <property type="entry name" value="NAD(P)-binding Rossmann-like Domain"/>
    <property type="match status" value="1"/>
</dbReference>
<dbReference type="AlphaFoldDB" id="A0A1L7WLG5"/>
<dbReference type="PRINTS" id="PR00081">
    <property type="entry name" value="GDHRDH"/>
</dbReference>
<keyword evidence="4" id="KW-1185">Reference proteome</keyword>
<reference evidence="3 4" key="1">
    <citation type="submission" date="2016-03" db="EMBL/GenBank/DDBJ databases">
        <authorList>
            <person name="Ploux O."/>
        </authorList>
    </citation>
    <scope>NUCLEOTIDE SEQUENCE [LARGE SCALE GENOMIC DNA]</scope>
    <source>
        <strain evidence="3 4">UAMH 11012</strain>
    </source>
</reference>
<dbReference type="SUPFAM" id="SSF51735">
    <property type="entry name" value="NAD(P)-binding Rossmann-fold domains"/>
    <property type="match status" value="1"/>
</dbReference>
<evidence type="ECO:0000313" key="4">
    <source>
        <dbReference type="Proteomes" id="UP000184330"/>
    </source>
</evidence>
<dbReference type="EMBL" id="FJOG01000004">
    <property type="protein sequence ID" value="CZR53619.1"/>
    <property type="molecule type" value="Genomic_DNA"/>
</dbReference>
<evidence type="ECO:0000256" key="2">
    <source>
        <dbReference type="ARBA" id="ARBA00023002"/>
    </source>
</evidence>
<accession>A0A1L7WLG5</accession>
<dbReference type="GO" id="GO:0016616">
    <property type="term" value="F:oxidoreductase activity, acting on the CH-OH group of donors, NAD or NADP as acceptor"/>
    <property type="evidence" value="ECO:0007669"/>
    <property type="project" value="TreeGrafter"/>
</dbReference>
<dbReference type="PANTHER" id="PTHR42760:SF37">
    <property type="entry name" value="CLAVALDEHYDE DEHYDROGENASE"/>
    <property type="match status" value="1"/>
</dbReference>
<dbReference type="InterPro" id="IPR002347">
    <property type="entry name" value="SDR_fam"/>
</dbReference>
<proteinExistence type="inferred from homology"/>
<organism evidence="3 4">
    <name type="scientific">Phialocephala subalpina</name>
    <dbReference type="NCBI Taxonomy" id="576137"/>
    <lineage>
        <taxon>Eukaryota</taxon>
        <taxon>Fungi</taxon>
        <taxon>Dikarya</taxon>
        <taxon>Ascomycota</taxon>
        <taxon>Pezizomycotina</taxon>
        <taxon>Leotiomycetes</taxon>
        <taxon>Helotiales</taxon>
        <taxon>Mollisiaceae</taxon>
        <taxon>Phialocephala</taxon>
        <taxon>Phialocephala fortinii species complex</taxon>
    </lineage>
</organism>
<comment type="similarity">
    <text evidence="1">Belongs to the short-chain dehydrogenases/reductases (SDR) family.</text>
</comment>
<evidence type="ECO:0000313" key="3">
    <source>
        <dbReference type="EMBL" id="CZR53619.1"/>
    </source>
</evidence>
<dbReference type="Pfam" id="PF00106">
    <property type="entry name" value="adh_short"/>
    <property type="match status" value="1"/>
</dbReference>
<dbReference type="CDD" id="cd05233">
    <property type="entry name" value="SDR_c"/>
    <property type="match status" value="1"/>
</dbReference>